<protein>
    <recommendedName>
        <fullName evidence="4 11">Translocon-associated protein subunit beta</fullName>
        <shortName evidence="11">TRAP-beta</shortName>
    </recommendedName>
    <alternativeName>
        <fullName evidence="11">Signal sequence receptor subunit beta</fullName>
    </alternativeName>
</protein>
<dbReference type="PANTHER" id="PTHR12861">
    <property type="entry name" value="TRANSLOCON-ASSOCIATED PROTEIN, BETA SUBUNIT PRECURSOR TRAP-BETA SIGNAL SEQUENCE RECEPTOR BETA SUBUNIT"/>
    <property type="match status" value="1"/>
</dbReference>
<keyword evidence="7 11" id="KW-0256">Endoplasmic reticulum</keyword>
<evidence type="ECO:0000256" key="3">
    <source>
        <dbReference type="ARBA" id="ARBA00005610"/>
    </source>
</evidence>
<evidence type="ECO:0000256" key="13">
    <source>
        <dbReference type="SAM" id="SignalP"/>
    </source>
</evidence>
<proteinExistence type="evidence at transcript level"/>
<evidence type="ECO:0000256" key="1">
    <source>
        <dbReference type="ARBA" id="ARBA00002838"/>
    </source>
</evidence>
<dbReference type="PROSITE" id="PS51257">
    <property type="entry name" value="PROKAR_LIPOPROTEIN"/>
    <property type="match status" value="1"/>
</dbReference>
<keyword evidence="5 12" id="KW-0812">Transmembrane</keyword>
<evidence type="ECO:0000256" key="6">
    <source>
        <dbReference type="ARBA" id="ARBA00022729"/>
    </source>
</evidence>
<dbReference type="AlphaFoldDB" id="A2I433"/>
<evidence type="ECO:0000256" key="8">
    <source>
        <dbReference type="ARBA" id="ARBA00022989"/>
    </source>
</evidence>
<comment type="subunit">
    <text evidence="11">Heterotetramer of TRAP-alpha, TRAP-beta, TRAP-delta and TRAP-gamma.</text>
</comment>
<comment type="subcellular location">
    <subcellularLocation>
        <location evidence="2">Endoplasmic reticulum membrane</location>
        <topology evidence="2">Single-pass type I membrane protein</topology>
    </subcellularLocation>
</comment>
<evidence type="ECO:0000256" key="4">
    <source>
        <dbReference type="ARBA" id="ARBA00021110"/>
    </source>
</evidence>
<evidence type="ECO:0000256" key="5">
    <source>
        <dbReference type="ARBA" id="ARBA00022692"/>
    </source>
</evidence>
<comment type="similarity">
    <text evidence="3 11">Belongs to the TRAP-beta family.</text>
</comment>
<organism evidence="14">
    <name type="scientific">Maconellicoccus hirsutus</name>
    <name type="common">Pink hibiscus mealybug</name>
    <dbReference type="NCBI Taxonomy" id="177089"/>
    <lineage>
        <taxon>Eukaryota</taxon>
        <taxon>Metazoa</taxon>
        <taxon>Ecdysozoa</taxon>
        <taxon>Arthropoda</taxon>
        <taxon>Hexapoda</taxon>
        <taxon>Insecta</taxon>
        <taxon>Pterygota</taxon>
        <taxon>Neoptera</taxon>
        <taxon>Paraneoptera</taxon>
        <taxon>Hemiptera</taxon>
        <taxon>Sternorrhyncha</taxon>
        <taxon>Coccoidea</taxon>
        <taxon>Pseudococcidae</taxon>
        <taxon>Maconellicoccus</taxon>
    </lineage>
</organism>
<feature type="transmembrane region" description="Helical" evidence="12">
    <location>
        <begin position="158"/>
        <end position="178"/>
    </location>
</feature>
<reference evidence="14" key="1">
    <citation type="submission" date="2006-10" db="EMBL/GenBank/DDBJ databases">
        <title>Expressed genes of the pink hibiscus mealybug, Maconellicoccus hirsutus.</title>
        <authorList>
            <person name="Hunter W.B."/>
            <person name="Hunnicutt L.E."/>
        </authorList>
    </citation>
    <scope>NUCLEOTIDE SEQUENCE</scope>
</reference>
<keyword evidence="8 12" id="KW-1133">Transmembrane helix</keyword>
<evidence type="ECO:0000256" key="12">
    <source>
        <dbReference type="SAM" id="Phobius"/>
    </source>
</evidence>
<evidence type="ECO:0000256" key="7">
    <source>
        <dbReference type="ARBA" id="ARBA00022824"/>
    </source>
</evidence>
<dbReference type="PIRSF" id="PIRSF016400">
    <property type="entry name" value="TRAP_beta"/>
    <property type="match status" value="1"/>
</dbReference>
<comment type="function">
    <text evidence="1 11">TRAP proteins are part of a complex whose function is to bind calcium to the ER membrane and thereby regulate the retention of ER resident proteins.</text>
</comment>
<dbReference type="Pfam" id="PF05753">
    <property type="entry name" value="TRAP_beta"/>
    <property type="match status" value="1"/>
</dbReference>
<keyword evidence="14" id="KW-0675">Receptor</keyword>
<dbReference type="InterPro" id="IPR008856">
    <property type="entry name" value="TRAP_beta"/>
</dbReference>
<name>A2I433_MACHI</name>
<accession>A2I433</accession>
<keyword evidence="6 13" id="KW-0732">Signal</keyword>
<evidence type="ECO:0000256" key="10">
    <source>
        <dbReference type="ARBA" id="ARBA00023180"/>
    </source>
</evidence>
<dbReference type="PANTHER" id="PTHR12861:SF3">
    <property type="entry name" value="TRANSLOCON-ASSOCIATED PROTEIN SUBUNIT BETA"/>
    <property type="match status" value="1"/>
</dbReference>
<keyword evidence="9 11" id="KW-0472">Membrane</keyword>
<feature type="chain" id="PRO_5002644243" description="Translocon-associated protein subunit beta" evidence="13">
    <location>
        <begin position="21"/>
        <end position="196"/>
    </location>
</feature>
<evidence type="ECO:0000256" key="11">
    <source>
        <dbReference type="PIRNR" id="PIRNR016400"/>
    </source>
</evidence>
<keyword evidence="10" id="KW-0325">Glycoprotein</keyword>
<evidence type="ECO:0000256" key="9">
    <source>
        <dbReference type="ARBA" id="ARBA00023136"/>
    </source>
</evidence>
<dbReference type="EMBL" id="EF070536">
    <property type="protein sequence ID" value="ABM55602.1"/>
    <property type="molecule type" value="mRNA"/>
</dbReference>
<evidence type="ECO:0000256" key="2">
    <source>
        <dbReference type="ARBA" id="ARBA00004115"/>
    </source>
</evidence>
<evidence type="ECO:0000313" key="14">
    <source>
        <dbReference type="EMBL" id="ABM55602.1"/>
    </source>
</evidence>
<feature type="signal peptide" evidence="13">
    <location>
        <begin position="1"/>
        <end position="20"/>
    </location>
</feature>
<sequence>MYSTKLVLFALATFLVSCSSLEEEDTTARLLISKHILNKYLVQDMDIVIKYTIYNVGNGPAQEVVINDESFPADAFVVAGGQLNVRIDRIPPQTNVSHTVVVRPKTFGSFNFSSAYVQYKASESATELQSAVSSEPGEGRIINFRDYDKKFSPHVLDWAAFAIMTMPSIIVPFILFWSSKTKYEAIAKQKREKKQD</sequence>
<dbReference type="GO" id="GO:0005789">
    <property type="term" value="C:endoplasmic reticulum membrane"/>
    <property type="evidence" value="ECO:0007669"/>
    <property type="project" value="UniProtKB-SubCell"/>
</dbReference>